<dbReference type="AlphaFoldDB" id="B9XHS7"/>
<evidence type="ECO:0000313" key="3">
    <source>
        <dbReference type="Proteomes" id="UP000003688"/>
    </source>
</evidence>
<reference evidence="2 3" key="1">
    <citation type="journal article" date="2011" name="J. Bacteriol.">
        <title>Genome sequence of 'Pedosphaera parvula' Ellin514, an aerobic Verrucomicrobial isolate from pasture soil.</title>
        <authorList>
            <person name="Kant R."/>
            <person name="van Passel M.W."/>
            <person name="Sangwan P."/>
            <person name="Palva A."/>
            <person name="Lucas S."/>
            <person name="Copeland A."/>
            <person name="Lapidus A."/>
            <person name="Glavina Del Rio T."/>
            <person name="Dalin E."/>
            <person name="Tice H."/>
            <person name="Bruce D."/>
            <person name="Goodwin L."/>
            <person name="Pitluck S."/>
            <person name="Chertkov O."/>
            <person name="Larimer F.W."/>
            <person name="Land M.L."/>
            <person name="Hauser L."/>
            <person name="Brettin T.S."/>
            <person name="Detter J.C."/>
            <person name="Han S."/>
            <person name="de Vos W.M."/>
            <person name="Janssen P.H."/>
            <person name="Smidt H."/>
        </authorList>
    </citation>
    <scope>NUCLEOTIDE SEQUENCE [LARGE SCALE GENOMIC DNA]</scope>
    <source>
        <strain evidence="2 3">Ellin514</strain>
    </source>
</reference>
<keyword evidence="3" id="KW-1185">Reference proteome</keyword>
<dbReference type="Pfam" id="PF14094">
    <property type="entry name" value="DUF4272"/>
    <property type="match status" value="1"/>
</dbReference>
<dbReference type="RefSeq" id="WP_007415371.1">
    <property type="nucleotide sequence ID" value="NZ_ABOX02000015.1"/>
</dbReference>
<dbReference type="Proteomes" id="UP000003688">
    <property type="component" value="Unassembled WGS sequence"/>
</dbReference>
<evidence type="ECO:0008006" key="4">
    <source>
        <dbReference type="Google" id="ProtNLM"/>
    </source>
</evidence>
<dbReference type="OrthoDB" id="4399984at2"/>
<protein>
    <recommendedName>
        <fullName evidence="4">DUF4272 domain-containing protein</fullName>
    </recommendedName>
</protein>
<feature type="chain" id="PRO_5002894812" description="DUF4272 domain-containing protein" evidence="1">
    <location>
        <begin position="25"/>
        <end position="237"/>
    </location>
</feature>
<gene>
    <name evidence="2" type="ORF">Cflav_PD6246</name>
</gene>
<accession>B9XHS7</accession>
<comment type="caution">
    <text evidence="2">The sequence shown here is derived from an EMBL/GenBank/DDBJ whole genome shotgun (WGS) entry which is preliminary data.</text>
</comment>
<dbReference type="PROSITE" id="PS51257">
    <property type="entry name" value="PROKAR_LIPOPROTEIN"/>
    <property type="match status" value="1"/>
</dbReference>
<proteinExistence type="predicted"/>
<dbReference type="EMBL" id="ABOX02000015">
    <property type="protein sequence ID" value="EEF60655.1"/>
    <property type="molecule type" value="Genomic_DNA"/>
</dbReference>
<name>B9XHS7_PEDPL</name>
<sequence precursor="true">MLRTRILYAYVVVALCLLTACSRSQPEALARKARSIALLKKDGVPVMENLPVIEDSKTAVRRSRKEVAQRAIALCIVAEKADGAGPEETNDLIKKYHADTFFTPKEMVFIKDPHPPKKMLNRFSWRYESYWVLLWSLGYIESLHKPDHQCDVLAAVAILKNRTTEQFIDGATLRDLNELLDHADLIYRYHWATVDSRVNGRKNPSNLNDDVAYEHHYALHWLIGDEDEDWDDVSTDT</sequence>
<keyword evidence="1" id="KW-0732">Signal</keyword>
<dbReference type="InterPro" id="IPR025368">
    <property type="entry name" value="DUF4272"/>
</dbReference>
<dbReference type="STRING" id="320771.Cflav_PD6246"/>
<organism evidence="2 3">
    <name type="scientific">Pedosphaera parvula (strain Ellin514)</name>
    <dbReference type="NCBI Taxonomy" id="320771"/>
    <lineage>
        <taxon>Bacteria</taxon>
        <taxon>Pseudomonadati</taxon>
        <taxon>Verrucomicrobiota</taxon>
        <taxon>Pedosphaerae</taxon>
        <taxon>Pedosphaerales</taxon>
        <taxon>Pedosphaeraceae</taxon>
        <taxon>Pedosphaera</taxon>
    </lineage>
</organism>
<evidence type="ECO:0000313" key="2">
    <source>
        <dbReference type="EMBL" id="EEF60655.1"/>
    </source>
</evidence>
<feature type="signal peptide" evidence="1">
    <location>
        <begin position="1"/>
        <end position="24"/>
    </location>
</feature>
<evidence type="ECO:0000256" key="1">
    <source>
        <dbReference type="SAM" id="SignalP"/>
    </source>
</evidence>